<proteinExistence type="predicted"/>
<protein>
    <submittedName>
        <fullName evidence="1">Uncharacterized protein</fullName>
    </submittedName>
</protein>
<gene>
    <name evidence="1" type="ORF">H2198_004816</name>
</gene>
<accession>A0ACC3A7M6</accession>
<comment type="caution">
    <text evidence="1">The sequence shown here is derived from an EMBL/GenBank/DDBJ whole genome shotgun (WGS) entry which is preliminary data.</text>
</comment>
<evidence type="ECO:0000313" key="2">
    <source>
        <dbReference type="Proteomes" id="UP001172386"/>
    </source>
</evidence>
<reference evidence="1" key="1">
    <citation type="submission" date="2022-10" db="EMBL/GenBank/DDBJ databases">
        <title>Culturing micro-colonial fungi from biological soil crusts in the Mojave desert and describing Neophaeococcomyces mojavensis, and introducing the new genera and species Taxawa tesnikishii.</title>
        <authorList>
            <person name="Kurbessoian T."/>
            <person name="Stajich J.E."/>
        </authorList>
    </citation>
    <scope>NUCLEOTIDE SEQUENCE</scope>
    <source>
        <strain evidence="1">JES_112</strain>
    </source>
</reference>
<sequence>MNLFNGQGPGFLSNLYDNVCATISGKPAEPEPSHVPGRDTTGASRRTTRSATLHSKPMSVARDSAKSNKRVVDQFLEGTFDDGIVISDDDDDSTKVRRSQTKEIPPKIRSPRATTRKAFTPTHKSDHSRACAEYPDAFGRLVPPDPTPTETSSREQEMPFVQNRSAFTSGGLRPVDTLNEQRGSRSSRSDFMMNQIRGGDPTPIRRTALRDMNSIKDQGHRENAHDIDNRPTKRMRMSASPKNSQPSGAATIVLDNPNDKPAKRAPSRRSDLQDKFGYEPSPTEISSVRRARVKDTPLRRVDKQDGHLRSPRRSPSPDPLLGSPDMFTKNARAQRLQDEEDVCPPSGMRHQPGTVVTTNTHPSSRSGHHRLNGKSPTRKAASAKTPSTSRMVDRLREGGESPDALQAEFQTIRKVHKSRVQPLSSTDYTEHVGRPFDLRTFVAPGFLAVTESKLEVIEADKTFAIRWKSKQPHKDALSTSVSLSKIGLLVLPDSEENNIVRANLSAGVYPENCCYFEFSSRKTYVEFCTLLHELGLGIKTLQKRCESLQKVMSSVWVKTRENLHEQEINIQHADHPDGGQSPLAFRELKQVQKRTRKVDQLDAPPTQPVGVHLHDLTPRTRDDNTSTKPETTTAASDAMHGTRQTRSQGKQPQWEETSTPPSQTKVPARRQGTPWKVPLTYPLTGKGKETVTWDDLERLEDDQFLNDTLVSLFLKYLQKHSNPDWLKTMHYFNTFFYETLTRPTDGKGSRRRINYQGVSSWTKHNNIFQRDYVIVPVNEDYHWYVMIICNLRKFWDRHHGREEDHDEMATSVPPPVEIVDEPSKQILESDLIPVSERTKEKASDEEEEATPNSERRTPGRRRSHRVPGQKKFDTKEPVIITLDSLNVGRSGTAGTLKDYIIEEAKTKWHITISKEEIPNMTAKAIPLQNNFSDCGLYMCMYLEQFMKNPEVFKQSILQREIELIKWPRKIESGVLRQRLYNMLQELHDVQIEKKKEAEVPELGNILIRNEDFQRRADTARVTALGMAHEDINHRLDWLDRHTAERDRETKTSTQPLSEYRPDFIDVEEDNNTSQINSIKQTFTNAHEPVAIEDDSQDIVEVTKTKSNANLEDLRRRRAQTTSRHFPVSVEDEDRLPLQPIVIDHCQVTQQVPDSPEKLARRLAARRSPQRNVPSPSTFTTTENQERTELFRHQRDLSHASVTTEFLVGDGSYINGTHQRTPEETGQNHPHESEWNGFDSDVQVLDPNRRSGQDDTEQKEVFIAESIFDDDEDDFDGAAAPPEHTDMLMTN</sequence>
<evidence type="ECO:0000313" key="1">
    <source>
        <dbReference type="EMBL" id="KAJ9656582.1"/>
    </source>
</evidence>
<name>A0ACC3A7M6_9EURO</name>
<keyword evidence="2" id="KW-1185">Reference proteome</keyword>
<organism evidence="1 2">
    <name type="scientific">Neophaeococcomyces mojaviensis</name>
    <dbReference type="NCBI Taxonomy" id="3383035"/>
    <lineage>
        <taxon>Eukaryota</taxon>
        <taxon>Fungi</taxon>
        <taxon>Dikarya</taxon>
        <taxon>Ascomycota</taxon>
        <taxon>Pezizomycotina</taxon>
        <taxon>Eurotiomycetes</taxon>
        <taxon>Chaetothyriomycetidae</taxon>
        <taxon>Chaetothyriales</taxon>
        <taxon>Chaetothyriales incertae sedis</taxon>
        <taxon>Neophaeococcomyces</taxon>
    </lineage>
</organism>
<dbReference type="EMBL" id="JAPDRQ010000075">
    <property type="protein sequence ID" value="KAJ9656582.1"/>
    <property type="molecule type" value="Genomic_DNA"/>
</dbReference>
<dbReference type="Proteomes" id="UP001172386">
    <property type="component" value="Unassembled WGS sequence"/>
</dbReference>